<name>D4G8S7_RIEPU</name>
<dbReference type="Pfam" id="PF05175">
    <property type="entry name" value="MTS"/>
    <property type="match status" value="1"/>
</dbReference>
<keyword evidence="1 5" id="KW-0489">Methyltransferase</keyword>
<dbReference type="RefSeq" id="WP_013087838.1">
    <property type="nucleotide sequence ID" value="NC_014109.1"/>
</dbReference>
<organism evidence="5 6">
    <name type="scientific">Riesia pediculicola (strain USDA)</name>
    <dbReference type="NCBI Taxonomy" id="515618"/>
    <lineage>
        <taxon>Bacteria</taxon>
        <taxon>Pseudomonadati</taxon>
        <taxon>Pseudomonadota</taxon>
        <taxon>Gammaproteobacteria</taxon>
        <taxon>Enterobacterales</taxon>
        <taxon>Enterobacteriaceae</taxon>
        <taxon>Candidatus Riesia</taxon>
    </lineage>
</organism>
<dbReference type="PANTHER" id="PTHR47806:SF1">
    <property type="entry name" value="RIBOSOMAL PROTEIN UL3 GLUTAMINE METHYLTRANSFERASE"/>
    <property type="match status" value="1"/>
</dbReference>
<dbReference type="GO" id="GO:0005829">
    <property type="term" value="C:cytosol"/>
    <property type="evidence" value="ECO:0007669"/>
    <property type="project" value="TreeGrafter"/>
</dbReference>
<dbReference type="Proteomes" id="UP000001700">
    <property type="component" value="Chromosome"/>
</dbReference>
<dbReference type="Gene3D" id="3.40.50.150">
    <property type="entry name" value="Vaccinia Virus protein VP39"/>
    <property type="match status" value="1"/>
</dbReference>
<evidence type="ECO:0000313" key="5">
    <source>
        <dbReference type="EMBL" id="ADD79858.1"/>
    </source>
</evidence>
<dbReference type="InterPro" id="IPR017127">
    <property type="entry name" value="Ribosome_uL3_MTase"/>
</dbReference>
<dbReference type="InterPro" id="IPR029063">
    <property type="entry name" value="SAM-dependent_MTases_sf"/>
</dbReference>
<dbReference type="HOGENOM" id="CLU_1440074_0_0_6"/>
<evidence type="ECO:0000259" key="4">
    <source>
        <dbReference type="Pfam" id="PF05175"/>
    </source>
</evidence>
<protein>
    <submittedName>
        <fullName evidence="5">Hypothetical adenine-specific methylase YfcB</fullName>
        <ecNumber evidence="5">2.1.1.72</ecNumber>
    </submittedName>
</protein>
<gene>
    <name evidence="5" type="ordered locus">RIEPE_0499</name>
</gene>
<accession>D4G8S7</accession>
<dbReference type="GO" id="GO:0036009">
    <property type="term" value="F:protein-glutamine N-methyltransferase activity"/>
    <property type="evidence" value="ECO:0007669"/>
    <property type="project" value="InterPro"/>
</dbReference>
<dbReference type="OrthoDB" id="9800643at2"/>
<dbReference type="eggNOG" id="COG2890">
    <property type="taxonomic scope" value="Bacteria"/>
</dbReference>
<dbReference type="KEGG" id="rip:RIEPE_0499"/>
<dbReference type="AlphaFoldDB" id="D4G8S7"/>
<evidence type="ECO:0000256" key="1">
    <source>
        <dbReference type="ARBA" id="ARBA00022603"/>
    </source>
</evidence>
<keyword evidence="3" id="KW-0949">S-adenosyl-L-methionine</keyword>
<keyword evidence="2 5" id="KW-0808">Transferase</keyword>
<dbReference type="CDD" id="cd02440">
    <property type="entry name" value="AdoMet_MTases"/>
    <property type="match status" value="1"/>
</dbReference>
<dbReference type="EC" id="2.1.1.72" evidence="5"/>
<dbReference type="SUPFAM" id="SSF53335">
    <property type="entry name" value="S-adenosyl-L-methionine-dependent methyltransferases"/>
    <property type="match status" value="1"/>
</dbReference>
<sequence>MKNKYQNINNEILEMCTIKDVLRLMVTKLNDSDVCYGQGTDNSFDEAVYLLFSTIKLSTDVPEIFLSSRLTRSEKKKIAEVLISRIFDRIPSAYLTNVIWFCEHELYVDERVFIPRSPISELIDNNFESIINVEPKKILDLCTGSGCIAISCAHIFKNSEIEASDISREALEVARKNIELHSLSERIF</sequence>
<dbReference type="PANTHER" id="PTHR47806">
    <property type="entry name" value="50S RIBOSOMAL PROTEIN L3 GLUTAMINE METHYLTRANSFERASE"/>
    <property type="match status" value="1"/>
</dbReference>
<proteinExistence type="predicted"/>
<keyword evidence="6" id="KW-1185">Reference proteome</keyword>
<dbReference type="EMBL" id="CP001085">
    <property type="protein sequence ID" value="ADD79858.1"/>
    <property type="molecule type" value="Genomic_DNA"/>
</dbReference>
<dbReference type="InterPro" id="IPR007848">
    <property type="entry name" value="Small_mtfrase_dom"/>
</dbReference>
<dbReference type="GO" id="GO:0009007">
    <property type="term" value="F:site-specific DNA-methyltransferase (adenine-specific) activity"/>
    <property type="evidence" value="ECO:0007669"/>
    <property type="project" value="UniProtKB-EC"/>
</dbReference>
<dbReference type="InterPro" id="IPR004556">
    <property type="entry name" value="HemK-like"/>
</dbReference>
<dbReference type="NCBIfam" id="TIGR00536">
    <property type="entry name" value="hemK_fam"/>
    <property type="match status" value="1"/>
</dbReference>
<dbReference type="GO" id="GO:0032259">
    <property type="term" value="P:methylation"/>
    <property type="evidence" value="ECO:0007669"/>
    <property type="project" value="UniProtKB-KW"/>
</dbReference>
<evidence type="ECO:0000256" key="3">
    <source>
        <dbReference type="ARBA" id="ARBA00022691"/>
    </source>
</evidence>
<dbReference type="STRING" id="515618.RIEPE_0499"/>
<reference evidence="5" key="1">
    <citation type="submission" date="2008-05" db="EMBL/GenBank/DDBJ databases">
        <title>Genome sequence of Riesia pediculicola USDA.</title>
        <authorList>
            <person name="Kirkness E.F."/>
        </authorList>
    </citation>
    <scope>NUCLEOTIDE SEQUENCE [LARGE SCALE GENOMIC DNA]</scope>
    <source>
        <strain evidence="5">USDA</strain>
    </source>
</reference>
<feature type="domain" description="Methyltransferase small" evidence="4">
    <location>
        <begin position="134"/>
        <end position="184"/>
    </location>
</feature>
<evidence type="ECO:0000256" key="2">
    <source>
        <dbReference type="ARBA" id="ARBA00022679"/>
    </source>
</evidence>
<evidence type="ECO:0000313" key="6">
    <source>
        <dbReference type="Proteomes" id="UP000001700"/>
    </source>
</evidence>